<sequence>MKLLSVIIPCYNSQDYMRACIESLLPGGENVEILIVNDGSSDKTAQLADEYAAKYPTIIKAIHQANGGHGEAVNTGIRHAHGFYIKVVDSDDWVDTKAYLNILSTLQQFVEDQQPVDLLISNFVYEKEGAKYKKVMKYKNVLPENKVFTWDEIGRFRKGQYLMMHSLIYRTELLRECGLVLPKHTFYVDNLYVTTPLPYVNSMYYLNVDFYNYFIGRADQSVNEKVMISRIDQQLKVNKLMIEQIDLERIRSCKLRLYLFNHLEIVTMISTILLIRSGSKENLLKKKAFWCFIKEYDVELYHHLRYGMMGRLLSLPGRIGRSISVGVYKITQKVVGFN</sequence>
<dbReference type="CDD" id="cd00761">
    <property type="entry name" value="Glyco_tranf_GTA_type"/>
    <property type="match status" value="1"/>
</dbReference>
<organism evidence="5 6">
    <name type="scientific">Paenibacillus septentrionalis</name>
    <dbReference type="NCBI Taxonomy" id="429342"/>
    <lineage>
        <taxon>Bacteria</taxon>
        <taxon>Bacillati</taxon>
        <taxon>Bacillota</taxon>
        <taxon>Bacilli</taxon>
        <taxon>Bacillales</taxon>
        <taxon>Paenibacillaceae</taxon>
        <taxon>Paenibacillus</taxon>
    </lineage>
</organism>
<dbReference type="Gene3D" id="3.90.550.10">
    <property type="entry name" value="Spore Coat Polysaccharide Biosynthesis Protein SpsA, Chain A"/>
    <property type="match status" value="1"/>
</dbReference>
<dbReference type="EMBL" id="JBHSTE010000004">
    <property type="protein sequence ID" value="MFC6333391.1"/>
    <property type="molecule type" value="Genomic_DNA"/>
</dbReference>
<name>A0ABW1V6E0_9BACL</name>
<keyword evidence="2" id="KW-0328">Glycosyltransferase</keyword>
<keyword evidence="6" id="KW-1185">Reference proteome</keyword>
<dbReference type="InterPro" id="IPR029044">
    <property type="entry name" value="Nucleotide-diphossugar_trans"/>
</dbReference>
<dbReference type="Pfam" id="PF00535">
    <property type="entry name" value="Glycos_transf_2"/>
    <property type="match status" value="1"/>
</dbReference>
<evidence type="ECO:0000256" key="2">
    <source>
        <dbReference type="ARBA" id="ARBA00022676"/>
    </source>
</evidence>
<evidence type="ECO:0000256" key="1">
    <source>
        <dbReference type="ARBA" id="ARBA00006739"/>
    </source>
</evidence>
<feature type="domain" description="Glycosyltransferase 2-like" evidence="4">
    <location>
        <begin position="5"/>
        <end position="135"/>
    </location>
</feature>
<gene>
    <name evidence="5" type="ORF">ACFP56_12250</name>
</gene>
<evidence type="ECO:0000313" key="5">
    <source>
        <dbReference type="EMBL" id="MFC6333391.1"/>
    </source>
</evidence>
<evidence type="ECO:0000256" key="3">
    <source>
        <dbReference type="ARBA" id="ARBA00022679"/>
    </source>
</evidence>
<comment type="caution">
    <text evidence="5">The sequence shown here is derived from an EMBL/GenBank/DDBJ whole genome shotgun (WGS) entry which is preliminary data.</text>
</comment>
<reference evidence="6" key="1">
    <citation type="journal article" date="2019" name="Int. J. Syst. Evol. Microbiol.">
        <title>The Global Catalogue of Microorganisms (GCM) 10K type strain sequencing project: providing services to taxonomists for standard genome sequencing and annotation.</title>
        <authorList>
            <consortium name="The Broad Institute Genomics Platform"/>
            <consortium name="The Broad Institute Genome Sequencing Center for Infectious Disease"/>
            <person name="Wu L."/>
            <person name="Ma J."/>
        </authorList>
    </citation>
    <scope>NUCLEOTIDE SEQUENCE [LARGE SCALE GENOMIC DNA]</scope>
    <source>
        <strain evidence="6">PCU 280</strain>
    </source>
</reference>
<keyword evidence="3" id="KW-0808">Transferase</keyword>
<evidence type="ECO:0000313" key="6">
    <source>
        <dbReference type="Proteomes" id="UP001596233"/>
    </source>
</evidence>
<protein>
    <submittedName>
        <fullName evidence="5">Glycosyltransferase family 2 protein</fullName>
    </submittedName>
</protein>
<proteinExistence type="inferred from homology"/>
<evidence type="ECO:0000259" key="4">
    <source>
        <dbReference type="Pfam" id="PF00535"/>
    </source>
</evidence>
<dbReference type="PANTHER" id="PTHR22916:SF51">
    <property type="entry name" value="GLYCOSYLTRANSFERASE EPSH-RELATED"/>
    <property type="match status" value="1"/>
</dbReference>
<dbReference type="SUPFAM" id="SSF53448">
    <property type="entry name" value="Nucleotide-diphospho-sugar transferases"/>
    <property type="match status" value="1"/>
</dbReference>
<dbReference type="Proteomes" id="UP001596233">
    <property type="component" value="Unassembled WGS sequence"/>
</dbReference>
<dbReference type="PANTHER" id="PTHR22916">
    <property type="entry name" value="GLYCOSYLTRANSFERASE"/>
    <property type="match status" value="1"/>
</dbReference>
<dbReference type="RefSeq" id="WP_379234827.1">
    <property type="nucleotide sequence ID" value="NZ_JBHSTE010000004.1"/>
</dbReference>
<accession>A0ABW1V6E0</accession>
<comment type="similarity">
    <text evidence="1">Belongs to the glycosyltransferase 2 family.</text>
</comment>
<dbReference type="InterPro" id="IPR001173">
    <property type="entry name" value="Glyco_trans_2-like"/>
</dbReference>